<evidence type="ECO:0000256" key="13">
    <source>
        <dbReference type="ARBA" id="ARBA00042123"/>
    </source>
</evidence>
<comment type="caution">
    <text evidence="15">The sequence shown here is derived from an EMBL/GenBank/DDBJ whole genome shotgun (WGS) entry which is preliminary data.</text>
</comment>
<evidence type="ECO:0000256" key="5">
    <source>
        <dbReference type="ARBA" id="ARBA00022857"/>
    </source>
</evidence>
<dbReference type="GO" id="GO:0141148">
    <property type="term" value="F:enoyl-[acyl-carrier-protein] reductase (NADPH) activity"/>
    <property type="evidence" value="ECO:0007669"/>
    <property type="project" value="UniProtKB-EC"/>
</dbReference>
<keyword evidence="16" id="KW-1185">Reference proteome</keyword>
<comment type="similarity">
    <text evidence="2">Belongs to the zinc-containing alcohol dehydrogenase family. Quinone oxidoreductase subfamily.</text>
</comment>
<dbReference type="GO" id="GO:0005739">
    <property type="term" value="C:mitochondrion"/>
    <property type="evidence" value="ECO:0007669"/>
    <property type="project" value="UniProtKB-SubCell"/>
</dbReference>
<dbReference type="EMBL" id="JAGTTL010000031">
    <property type="protein sequence ID" value="KAK6297345.1"/>
    <property type="molecule type" value="Genomic_DNA"/>
</dbReference>
<gene>
    <name evidence="15" type="ORF">J4Q44_G00319280</name>
</gene>
<evidence type="ECO:0000256" key="11">
    <source>
        <dbReference type="ARBA" id="ARBA00038963"/>
    </source>
</evidence>
<keyword evidence="8" id="KW-0443">Lipid metabolism</keyword>
<dbReference type="InterPro" id="IPR036291">
    <property type="entry name" value="NAD(P)-bd_dom_sf"/>
</dbReference>
<protein>
    <recommendedName>
        <fullName evidence="12">Enoyl-[acyl-carrier-protein] reductase, mitochondrial</fullName>
        <ecNumber evidence="11">1.3.1.104</ecNumber>
    </recommendedName>
    <alternativeName>
        <fullName evidence="13">2-enoyl thioester reductase</fullName>
    </alternativeName>
</protein>
<evidence type="ECO:0000256" key="12">
    <source>
        <dbReference type="ARBA" id="ARBA00041058"/>
    </source>
</evidence>
<dbReference type="AlphaFoldDB" id="A0AAN8KXX3"/>
<dbReference type="InterPro" id="IPR013154">
    <property type="entry name" value="ADH-like_N"/>
</dbReference>
<reference evidence="15 16" key="1">
    <citation type="submission" date="2021-04" db="EMBL/GenBank/DDBJ databases">
        <authorList>
            <person name="De Guttry C."/>
            <person name="Zahm M."/>
            <person name="Klopp C."/>
            <person name="Cabau C."/>
            <person name="Louis A."/>
            <person name="Berthelot C."/>
            <person name="Parey E."/>
            <person name="Roest Crollius H."/>
            <person name="Montfort J."/>
            <person name="Robinson-Rechavi M."/>
            <person name="Bucao C."/>
            <person name="Bouchez O."/>
            <person name="Gislard M."/>
            <person name="Lluch J."/>
            <person name="Milhes M."/>
            <person name="Lampietro C."/>
            <person name="Lopez Roques C."/>
            <person name="Donnadieu C."/>
            <person name="Braasch I."/>
            <person name="Desvignes T."/>
            <person name="Postlethwait J."/>
            <person name="Bobe J."/>
            <person name="Wedekind C."/>
            <person name="Guiguen Y."/>
        </authorList>
    </citation>
    <scope>NUCLEOTIDE SEQUENCE [LARGE SCALE GENOMIC DNA]</scope>
    <source>
        <strain evidence="15">Cs_M1</strain>
        <tissue evidence="15">Blood</tissue>
    </source>
</reference>
<dbReference type="InterPro" id="IPR020843">
    <property type="entry name" value="ER"/>
</dbReference>
<keyword evidence="10" id="KW-0275">Fatty acid biosynthesis</keyword>
<evidence type="ECO:0000256" key="4">
    <source>
        <dbReference type="ARBA" id="ARBA00022832"/>
    </source>
</evidence>
<dbReference type="GO" id="GO:0006633">
    <property type="term" value="P:fatty acid biosynthetic process"/>
    <property type="evidence" value="ECO:0007669"/>
    <property type="project" value="UniProtKB-KW"/>
</dbReference>
<proteinExistence type="inferred from homology"/>
<dbReference type="InterPro" id="IPR013149">
    <property type="entry name" value="ADH-like_C"/>
</dbReference>
<dbReference type="EC" id="1.3.1.104" evidence="11"/>
<comment type="subcellular location">
    <subcellularLocation>
        <location evidence="1">Mitochondrion</location>
    </subcellularLocation>
</comment>
<dbReference type="SUPFAM" id="SSF51735">
    <property type="entry name" value="NAD(P)-binding Rossmann-fold domains"/>
    <property type="match status" value="1"/>
</dbReference>
<keyword evidence="6" id="KW-0809">Transit peptide</keyword>
<dbReference type="Pfam" id="PF08240">
    <property type="entry name" value="ADH_N"/>
    <property type="match status" value="1"/>
</dbReference>
<evidence type="ECO:0000259" key="14">
    <source>
        <dbReference type="SMART" id="SM00829"/>
    </source>
</evidence>
<accession>A0AAN8KXX3</accession>
<dbReference type="Gene3D" id="3.90.180.10">
    <property type="entry name" value="Medium-chain alcohol dehydrogenases, catalytic domain"/>
    <property type="match status" value="1"/>
</dbReference>
<name>A0AAN8KXX3_9TELE</name>
<dbReference type="CDD" id="cd08290">
    <property type="entry name" value="ETR"/>
    <property type="match status" value="1"/>
</dbReference>
<evidence type="ECO:0000256" key="2">
    <source>
        <dbReference type="ARBA" id="ARBA00010371"/>
    </source>
</evidence>
<dbReference type="SUPFAM" id="SSF50129">
    <property type="entry name" value="GroES-like"/>
    <property type="match status" value="1"/>
</dbReference>
<evidence type="ECO:0000256" key="10">
    <source>
        <dbReference type="ARBA" id="ARBA00023160"/>
    </source>
</evidence>
<dbReference type="Gene3D" id="3.40.50.720">
    <property type="entry name" value="NAD(P)-binding Rossmann-like Domain"/>
    <property type="match status" value="1"/>
</dbReference>
<evidence type="ECO:0000256" key="9">
    <source>
        <dbReference type="ARBA" id="ARBA00023128"/>
    </source>
</evidence>
<evidence type="ECO:0000256" key="1">
    <source>
        <dbReference type="ARBA" id="ARBA00004173"/>
    </source>
</evidence>
<dbReference type="InterPro" id="IPR011032">
    <property type="entry name" value="GroES-like_sf"/>
</dbReference>
<evidence type="ECO:0000256" key="3">
    <source>
        <dbReference type="ARBA" id="ARBA00022516"/>
    </source>
</evidence>
<evidence type="ECO:0000256" key="6">
    <source>
        <dbReference type="ARBA" id="ARBA00022946"/>
    </source>
</evidence>
<evidence type="ECO:0000313" key="16">
    <source>
        <dbReference type="Proteomes" id="UP001356427"/>
    </source>
</evidence>
<dbReference type="FunFam" id="3.40.50.720:FF:000112">
    <property type="entry name" value="Enoyl-[acyl-carrier-protein] reductase 1, mitochondrial"/>
    <property type="match status" value="1"/>
</dbReference>
<feature type="domain" description="Enoyl reductase (ER)" evidence="14">
    <location>
        <begin position="46"/>
        <end position="366"/>
    </location>
</feature>
<dbReference type="InterPro" id="IPR051034">
    <property type="entry name" value="Mito_Enoyl-ACP_Reductase"/>
</dbReference>
<dbReference type="SMART" id="SM00829">
    <property type="entry name" value="PKS_ER"/>
    <property type="match status" value="1"/>
</dbReference>
<dbReference type="PANTHER" id="PTHR43981:SF4">
    <property type="entry name" value="ENOYL-[ACYL-CARRIER-PROTEIN] REDUCTASE, MITOCHONDRIAL-LIKE"/>
    <property type="match status" value="1"/>
</dbReference>
<dbReference type="Pfam" id="PF00107">
    <property type="entry name" value="ADH_zinc_N"/>
    <property type="match status" value="1"/>
</dbReference>
<keyword evidence="9" id="KW-0496">Mitochondrion</keyword>
<dbReference type="Proteomes" id="UP001356427">
    <property type="component" value="Unassembled WGS sequence"/>
</dbReference>
<keyword evidence="5" id="KW-0521">NADP</keyword>
<evidence type="ECO:0000256" key="7">
    <source>
        <dbReference type="ARBA" id="ARBA00023002"/>
    </source>
</evidence>
<keyword evidence="7" id="KW-0560">Oxidoreductase</keyword>
<keyword evidence="4" id="KW-0276">Fatty acid metabolism</keyword>
<evidence type="ECO:0000256" key="8">
    <source>
        <dbReference type="ARBA" id="ARBA00023098"/>
    </source>
</evidence>
<sequence>MRGALFRLTQERVLSLWQRESRTTLAPGALRQLHSCSALVYRQHGHHYDTVRMEEMALPAMGQHSVRLRMLAAPVNPADINMLQGTYPILPVFPAVGGNEGVGEVVEVGWKVTSLRPGDWVIPWDAGFGTWRTEAVCEADDLLQVPKDIPLLGAATIGVNPCTAYRMLQDFVTLKPGATVIQNGSNSAVGQAVIQIAAALGVKTINIIRDRPNRQELEEELKLMGADFVITEEELQCLGLDNLIQELPKPILGLNCVGGRSGGLVLSSLCDGATLVTYGGMAKKPLQIPAKSLIFKNITLQGFWMTQWKRNNSQADVMQLQTMVTSVCGLMKSGQLQPPQCVQVPFHHYSQAIQATIQAHQRKHVLLM</sequence>
<dbReference type="FunFam" id="3.90.180.10:FF:000010">
    <property type="entry name" value="Enoyl-[acyl-carrier-protein] reductase, mitochondrial"/>
    <property type="match status" value="1"/>
</dbReference>
<evidence type="ECO:0000313" key="15">
    <source>
        <dbReference type="EMBL" id="KAK6297345.1"/>
    </source>
</evidence>
<dbReference type="PANTHER" id="PTHR43981">
    <property type="entry name" value="ENOYL-[ACYL-CARRIER-PROTEIN] REDUCTASE, MITOCHONDRIAL"/>
    <property type="match status" value="1"/>
</dbReference>
<keyword evidence="3" id="KW-0444">Lipid biosynthesis</keyword>
<organism evidence="15 16">
    <name type="scientific">Coregonus suidteri</name>
    <dbReference type="NCBI Taxonomy" id="861788"/>
    <lineage>
        <taxon>Eukaryota</taxon>
        <taxon>Metazoa</taxon>
        <taxon>Chordata</taxon>
        <taxon>Craniata</taxon>
        <taxon>Vertebrata</taxon>
        <taxon>Euteleostomi</taxon>
        <taxon>Actinopterygii</taxon>
        <taxon>Neopterygii</taxon>
        <taxon>Teleostei</taxon>
        <taxon>Protacanthopterygii</taxon>
        <taxon>Salmoniformes</taxon>
        <taxon>Salmonidae</taxon>
        <taxon>Coregoninae</taxon>
        <taxon>Coregonus</taxon>
    </lineage>
</organism>